<comment type="caution">
    <text evidence="2">The sequence shown here is derived from an EMBL/GenBank/DDBJ whole genome shotgun (WGS) entry which is preliminary data.</text>
</comment>
<accession>A0ABY2Q238</accession>
<feature type="signal peptide" evidence="1">
    <location>
        <begin position="1"/>
        <end position="21"/>
    </location>
</feature>
<evidence type="ECO:0000256" key="1">
    <source>
        <dbReference type="SAM" id="SignalP"/>
    </source>
</evidence>
<keyword evidence="3" id="KW-1185">Reference proteome</keyword>
<dbReference type="RefSeq" id="WP_136359972.1">
    <property type="nucleotide sequence ID" value="NZ_SSNY01000014.1"/>
</dbReference>
<organism evidence="2 3">
    <name type="scientific">Ollibium composti</name>
    <dbReference type="NCBI Taxonomy" id="2675109"/>
    <lineage>
        <taxon>Bacteria</taxon>
        <taxon>Pseudomonadati</taxon>
        <taxon>Pseudomonadota</taxon>
        <taxon>Alphaproteobacteria</taxon>
        <taxon>Hyphomicrobiales</taxon>
        <taxon>Phyllobacteriaceae</taxon>
        <taxon>Ollibium</taxon>
    </lineage>
</organism>
<protein>
    <submittedName>
        <fullName evidence="2">Uncharacterized protein</fullName>
    </submittedName>
</protein>
<dbReference type="EMBL" id="SSNY01000014">
    <property type="protein sequence ID" value="THF54964.1"/>
    <property type="molecule type" value="Genomic_DNA"/>
</dbReference>
<proteinExistence type="predicted"/>
<evidence type="ECO:0000313" key="3">
    <source>
        <dbReference type="Proteomes" id="UP000306441"/>
    </source>
</evidence>
<keyword evidence="1" id="KW-0732">Signal</keyword>
<reference evidence="2 3" key="1">
    <citation type="submission" date="2019-04" db="EMBL/GenBank/DDBJ databases">
        <title>Mesorhizobium composti sp. nov., isolated from compost.</title>
        <authorList>
            <person name="Lin S.-Y."/>
            <person name="Hameed A."/>
            <person name="Hsieh Y.-T."/>
            <person name="Young C.-C."/>
        </authorList>
    </citation>
    <scope>NUCLEOTIDE SEQUENCE [LARGE SCALE GENOMIC DNA]</scope>
    <source>
        <strain evidence="2 3">CC-YTH430</strain>
    </source>
</reference>
<dbReference type="Proteomes" id="UP000306441">
    <property type="component" value="Unassembled WGS sequence"/>
</dbReference>
<evidence type="ECO:0000313" key="2">
    <source>
        <dbReference type="EMBL" id="THF54964.1"/>
    </source>
</evidence>
<sequence>MVTFKLLAAVPLFLAAGSAYAVPGLYVYCDNGLRCVKAPCRSNNALDLKTGAIIKGVSIDTKRLPEKDRAADLLYAGKLVLRGVIERRTVTYTGKAYELPYLVATAIERKATAGETARCKAR</sequence>
<gene>
    <name evidence="2" type="ORF">E6C48_20110</name>
</gene>
<feature type="chain" id="PRO_5045699716" evidence="1">
    <location>
        <begin position="22"/>
        <end position="122"/>
    </location>
</feature>
<name>A0ABY2Q238_9HYPH</name>